<accession>A0A6N7EH54</accession>
<dbReference type="CDD" id="cd00371">
    <property type="entry name" value="HMA"/>
    <property type="match status" value="1"/>
</dbReference>
<dbReference type="RefSeq" id="WP_152193233.1">
    <property type="nucleotide sequence ID" value="NZ_VUKD01000001.1"/>
</dbReference>
<dbReference type="OrthoDB" id="8687281at2"/>
<dbReference type="AlphaFoldDB" id="A0A6N7EH54"/>
<proteinExistence type="predicted"/>
<sequence length="89" mass="9409">MSTTTPPRSAQVRLQITEPYCPSCLPGIEASLRRLNGVRATTVHTTTGGIEVTYDPCSVDLEDLLVTVGGAGYLTVPAPDDPLPGDERP</sequence>
<evidence type="ECO:0000313" key="3">
    <source>
        <dbReference type="Proteomes" id="UP000437709"/>
    </source>
</evidence>
<dbReference type="PROSITE" id="PS50846">
    <property type="entry name" value="HMA_2"/>
    <property type="match status" value="1"/>
</dbReference>
<name>A0A6N7EH54_9MICO</name>
<gene>
    <name evidence="2" type="ORF">GB881_02795</name>
</gene>
<dbReference type="Proteomes" id="UP000437709">
    <property type="component" value="Unassembled WGS sequence"/>
</dbReference>
<dbReference type="EMBL" id="WHPC01000005">
    <property type="protein sequence ID" value="MPV35985.1"/>
    <property type="molecule type" value="Genomic_DNA"/>
</dbReference>
<feature type="domain" description="HMA" evidence="1">
    <location>
        <begin position="10"/>
        <end position="76"/>
    </location>
</feature>
<protein>
    <submittedName>
        <fullName evidence="2">Heavy metal transport/detoxification protein</fullName>
    </submittedName>
</protein>
<evidence type="ECO:0000313" key="2">
    <source>
        <dbReference type="EMBL" id="MPV35985.1"/>
    </source>
</evidence>
<dbReference type="InterPro" id="IPR006121">
    <property type="entry name" value="HMA_dom"/>
</dbReference>
<reference evidence="2 3" key="1">
    <citation type="submission" date="2019-10" db="EMBL/GenBank/DDBJ databases">
        <title>Georgenia wutianyii sp. nov. and Georgenia yuyongxinii sp. nov. isolated from plateau pika (Ochotona curzoniae) in the Qinghai-Tibet plateau of China.</title>
        <authorList>
            <person name="Tian Z."/>
        </authorList>
    </citation>
    <scope>NUCLEOTIDE SEQUENCE [LARGE SCALE GENOMIC DNA]</scope>
    <source>
        <strain evidence="2 3">JCM 19765</strain>
    </source>
</reference>
<organism evidence="2 3">
    <name type="scientific">Georgenia subflava</name>
    <dbReference type="NCBI Taxonomy" id="1622177"/>
    <lineage>
        <taxon>Bacteria</taxon>
        <taxon>Bacillati</taxon>
        <taxon>Actinomycetota</taxon>
        <taxon>Actinomycetes</taxon>
        <taxon>Micrococcales</taxon>
        <taxon>Bogoriellaceae</taxon>
        <taxon>Georgenia</taxon>
    </lineage>
</organism>
<dbReference type="Gene3D" id="3.30.70.100">
    <property type="match status" value="1"/>
</dbReference>
<comment type="caution">
    <text evidence="2">The sequence shown here is derived from an EMBL/GenBank/DDBJ whole genome shotgun (WGS) entry which is preliminary data.</text>
</comment>
<dbReference type="GO" id="GO:0046872">
    <property type="term" value="F:metal ion binding"/>
    <property type="evidence" value="ECO:0007669"/>
    <property type="project" value="InterPro"/>
</dbReference>
<keyword evidence="3" id="KW-1185">Reference proteome</keyword>
<evidence type="ECO:0000259" key="1">
    <source>
        <dbReference type="PROSITE" id="PS50846"/>
    </source>
</evidence>
<dbReference type="SUPFAM" id="SSF55008">
    <property type="entry name" value="HMA, heavy metal-associated domain"/>
    <property type="match status" value="1"/>
</dbReference>
<dbReference type="InterPro" id="IPR036163">
    <property type="entry name" value="HMA_dom_sf"/>
</dbReference>